<name>A0ABQ1EZS7_SPHSA</name>
<dbReference type="Proteomes" id="UP000628109">
    <property type="component" value="Unassembled WGS sequence"/>
</dbReference>
<keyword evidence="2" id="KW-1185">Reference proteome</keyword>
<gene>
    <name evidence="1" type="ORF">GCM10019071_25220</name>
</gene>
<organism evidence="1 2">
    <name type="scientific">Sphingobium fuliginis (strain ATCC 27551)</name>
    <dbReference type="NCBI Taxonomy" id="336203"/>
    <lineage>
        <taxon>Bacteria</taxon>
        <taxon>Pseudomonadati</taxon>
        <taxon>Pseudomonadota</taxon>
        <taxon>Alphaproteobacteria</taxon>
        <taxon>Sphingomonadales</taxon>
        <taxon>Sphingomonadaceae</taxon>
        <taxon>Sphingobium</taxon>
    </lineage>
</organism>
<evidence type="ECO:0000313" key="1">
    <source>
        <dbReference type="EMBL" id="GFZ93899.1"/>
    </source>
</evidence>
<dbReference type="RefSeq" id="WP_130030048.1">
    <property type="nucleotide sequence ID" value="NZ_BEWI01000031.1"/>
</dbReference>
<reference evidence="2" key="1">
    <citation type="journal article" date="2019" name="Int. J. Syst. Evol. Microbiol.">
        <title>The Global Catalogue of Microorganisms (GCM) 10K type strain sequencing project: providing services to taxonomists for standard genome sequencing and annotation.</title>
        <authorList>
            <consortium name="The Broad Institute Genomics Platform"/>
            <consortium name="The Broad Institute Genome Sequencing Center for Infectious Disease"/>
            <person name="Wu L."/>
            <person name="Ma J."/>
        </authorList>
    </citation>
    <scope>NUCLEOTIDE SEQUENCE [LARGE SCALE GENOMIC DNA]</scope>
    <source>
        <strain evidence="2">CCM 7327</strain>
    </source>
</reference>
<proteinExistence type="predicted"/>
<dbReference type="EMBL" id="BMDU01000005">
    <property type="protein sequence ID" value="GFZ93899.1"/>
    <property type="molecule type" value="Genomic_DNA"/>
</dbReference>
<sequence length="244" mass="27349">MQPNNENHAVGEDSALHTRHNIALYHRDHMRFNATLLLEIAADISREANRLKVFGDYWQREPEPLATAPFDTSHPRSTACGCGDLSPLSAVAGAGILFMEGLGEPEEIRVLKEKLRYRGEQFVDKGQWLVDIMAVIWKQDLELLDPATVAAWPWISVISNTWRGAKQRLTAGKLLLTARDYLEKVDFAPAALRKNRAASGKLLLSAAWAMDAAATLFCENTSSLTYDDPEMIRYLTFFENATSR</sequence>
<comment type="caution">
    <text evidence="1">The sequence shown here is derived from an EMBL/GenBank/DDBJ whole genome shotgun (WGS) entry which is preliminary data.</text>
</comment>
<evidence type="ECO:0000313" key="2">
    <source>
        <dbReference type="Proteomes" id="UP000628109"/>
    </source>
</evidence>
<accession>A0ABQ1EZS7</accession>
<protein>
    <submittedName>
        <fullName evidence="1">Uncharacterized protein</fullName>
    </submittedName>
</protein>